<protein>
    <submittedName>
        <fullName evidence="2">Uncharacterized protein</fullName>
    </submittedName>
</protein>
<feature type="transmembrane region" description="Helical" evidence="1">
    <location>
        <begin position="20"/>
        <end position="41"/>
    </location>
</feature>
<dbReference type="EMBL" id="UINC01140203">
    <property type="protein sequence ID" value="SVD27207.1"/>
    <property type="molecule type" value="Genomic_DNA"/>
</dbReference>
<name>A0A382TZS8_9ZZZZ</name>
<keyword evidence="1" id="KW-0472">Membrane</keyword>
<proteinExistence type="predicted"/>
<accession>A0A382TZS8</accession>
<dbReference type="AlphaFoldDB" id="A0A382TZS8"/>
<keyword evidence="1" id="KW-0812">Transmembrane</keyword>
<keyword evidence="1" id="KW-1133">Transmembrane helix</keyword>
<evidence type="ECO:0000256" key="1">
    <source>
        <dbReference type="SAM" id="Phobius"/>
    </source>
</evidence>
<sequence>MNSMAKIVSEVKNMIVSRRVVGAGLTIVGLAVTVGATMDAFTTPLPYVGFSLMQFAGALTLLMGVAILAGRRFDPLGIRAAAE</sequence>
<feature type="transmembrane region" description="Helical" evidence="1">
    <location>
        <begin position="47"/>
        <end position="69"/>
    </location>
</feature>
<organism evidence="2">
    <name type="scientific">marine metagenome</name>
    <dbReference type="NCBI Taxonomy" id="408172"/>
    <lineage>
        <taxon>unclassified sequences</taxon>
        <taxon>metagenomes</taxon>
        <taxon>ecological metagenomes</taxon>
    </lineage>
</organism>
<reference evidence="2" key="1">
    <citation type="submission" date="2018-05" db="EMBL/GenBank/DDBJ databases">
        <authorList>
            <person name="Lanie J.A."/>
            <person name="Ng W.-L."/>
            <person name="Kazmierczak K.M."/>
            <person name="Andrzejewski T.M."/>
            <person name="Davidsen T.M."/>
            <person name="Wayne K.J."/>
            <person name="Tettelin H."/>
            <person name="Glass J.I."/>
            <person name="Rusch D."/>
            <person name="Podicherti R."/>
            <person name="Tsui H.-C.T."/>
            <person name="Winkler M.E."/>
        </authorList>
    </citation>
    <scope>NUCLEOTIDE SEQUENCE</scope>
</reference>
<evidence type="ECO:0000313" key="2">
    <source>
        <dbReference type="EMBL" id="SVD27207.1"/>
    </source>
</evidence>
<gene>
    <name evidence="2" type="ORF">METZ01_LOCUS380061</name>
</gene>